<comment type="caution">
    <text evidence="2">The sequence shown here is derived from an EMBL/GenBank/DDBJ whole genome shotgun (WGS) entry which is preliminary data.</text>
</comment>
<dbReference type="Proteomes" id="UP000037267">
    <property type="component" value="Unassembled WGS sequence"/>
</dbReference>
<proteinExistence type="predicted"/>
<keyword evidence="3" id="KW-1185">Reference proteome</keyword>
<gene>
    <name evidence="2" type="ORF">CLPU_13c00180</name>
</gene>
<feature type="transmembrane region" description="Helical" evidence="1">
    <location>
        <begin position="39"/>
        <end position="68"/>
    </location>
</feature>
<dbReference type="EMBL" id="LGSS01000013">
    <property type="protein sequence ID" value="KNF07676.1"/>
    <property type="molecule type" value="Genomic_DNA"/>
</dbReference>
<keyword evidence="1" id="KW-0812">Transmembrane</keyword>
<evidence type="ECO:0000256" key="1">
    <source>
        <dbReference type="SAM" id="Phobius"/>
    </source>
</evidence>
<name>A0A0L0W8A3_GOTPU</name>
<keyword evidence="1" id="KW-1133">Transmembrane helix</keyword>
<evidence type="ECO:0000313" key="2">
    <source>
        <dbReference type="EMBL" id="KNF07676.1"/>
    </source>
</evidence>
<dbReference type="AlphaFoldDB" id="A0A0L0W8A3"/>
<accession>A0A0L0W8A3</accession>
<reference evidence="3" key="1">
    <citation type="submission" date="2015-07" db="EMBL/GenBank/DDBJ databases">
        <title>Draft genome sequence of the purine-degrading Gottschalkia purinilyticum DSM 1384 (formerly Clostridium purinilyticum).</title>
        <authorList>
            <person name="Poehlein A."/>
            <person name="Schiel-Bengelsdorf B."/>
            <person name="Bengelsdorf F.R."/>
            <person name="Daniel R."/>
            <person name="Duerre P."/>
        </authorList>
    </citation>
    <scope>NUCLEOTIDE SEQUENCE [LARGE SCALE GENOMIC DNA]</scope>
    <source>
        <strain evidence="3">DSM 1384</strain>
    </source>
</reference>
<organism evidence="2 3">
    <name type="scientific">Gottschalkia purinilytica</name>
    <name type="common">Clostridium purinilyticum</name>
    <dbReference type="NCBI Taxonomy" id="1503"/>
    <lineage>
        <taxon>Bacteria</taxon>
        <taxon>Bacillati</taxon>
        <taxon>Bacillota</taxon>
        <taxon>Tissierellia</taxon>
        <taxon>Tissierellales</taxon>
        <taxon>Gottschalkiaceae</taxon>
        <taxon>Gottschalkia</taxon>
    </lineage>
</organism>
<keyword evidence="1" id="KW-0472">Membrane</keyword>
<sequence length="74" mass="8571">MWHATSQNKKSIKDYEEEILNRIDDIDDEEKIKPTKQDVLAMIIAGFQVIFPIVLIGAGSLFLLTLFFTKIFLR</sequence>
<evidence type="ECO:0000313" key="3">
    <source>
        <dbReference type="Proteomes" id="UP000037267"/>
    </source>
</evidence>
<dbReference type="STRING" id="1503.CLPU_13c00180"/>
<protein>
    <submittedName>
        <fullName evidence="2">Uncharacterized protein</fullName>
    </submittedName>
</protein>
<dbReference type="RefSeq" id="WP_050355976.1">
    <property type="nucleotide sequence ID" value="NZ_LGSS01000013.1"/>
</dbReference>